<keyword evidence="2" id="KW-0812">Transmembrane</keyword>
<sequence>MGCGSLSSRILFGSLVVPAIIFLFLVGTLQQTDGRKTKMTLTTTTMNWSGKAERGMAPTGWEKALVHPQLEINYLSKRKVPGGPDPIHNRNAGNSKQPPGTH</sequence>
<dbReference type="AlphaFoldDB" id="A0AAV5JI91"/>
<evidence type="ECO:0000256" key="2">
    <source>
        <dbReference type="SAM" id="Phobius"/>
    </source>
</evidence>
<accession>A0AAV5JI91</accession>
<dbReference type="EMBL" id="BPVZ01000041">
    <property type="protein sequence ID" value="GKV14409.1"/>
    <property type="molecule type" value="Genomic_DNA"/>
</dbReference>
<gene>
    <name evidence="3" type="ORF">SLEP1_g25295</name>
</gene>
<organism evidence="3 4">
    <name type="scientific">Rubroshorea leprosula</name>
    <dbReference type="NCBI Taxonomy" id="152421"/>
    <lineage>
        <taxon>Eukaryota</taxon>
        <taxon>Viridiplantae</taxon>
        <taxon>Streptophyta</taxon>
        <taxon>Embryophyta</taxon>
        <taxon>Tracheophyta</taxon>
        <taxon>Spermatophyta</taxon>
        <taxon>Magnoliopsida</taxon>
        <taxon>eudicotyledons</taxon>
        <taxon>Gunneridae</taxon>
        <taxon>Pentapetalae</taxon>
        <taxon>rosids</taxon>
        <taxon>malvids</taxon>
        <taxon>Malvales</taxon>
        <taxon>Dipterocarpaceae</taxon>
        <taxon>Rubroshorea</taxon>
    </lineage>
</organism>
<proteinExistence type="predicted"/>
<name>A0AAV5JI91_9ROSI</name>
<keyword evidence="2" id="KW-0472">Membrane</keyword>
<feature type="transmembrane region" description="Helical" evidence="2">
    <location>
        <begin position="6"/>
        <end position="29"/>
    </location>
</feature>
<keyword evidence="2" id="KW-1133">Transmembrane helix</keyword>
<dbReference type="PANTHER" id="PTHR34277">
    <property type="entry name" value="CLAVATA3/ESR (CLE)-RELATED PROTEIN 26"/>
    <property type="match status" value="1"/>
</dbReference>
<dbReference type="PANTHER" id="PTHR34277:SF2">
    <property type="entry name" value="CLAVATA3_ESR (CLE)-RELATED PROTEIN 26"/>
    <property type="match status" value="1"/>
</dbReference>
<reference evidence="3 4" key="1">
    <citation type="journal article" date="2021" name="Commun. Biol.">
        <title>The genome of Shorea leprosula (Dipterocarpaceae) highlights the ecological relevance of drought in aseasonal tropical rainforests.</title>
        <authorList>
            <person name="Ng K.K.S."/>
            <person name="Kobayashi M.J."/>
            <person name="Fawcett J.A."/>
            <person name="Hatakeyama M."/>
            <person name="Paape T."/>
            <person name="Ng C.H."/>
            <person name="Ang C.C."/>
            <person name="Tnah L.H."/>
            <person name="Lee C.T."/>
            <person name="Nishiyama T."/>
            <person name="Sese J."/>
            <person name="O'Brien M.J."/>
            <person name="Copetti D."/>
            <person name="Mohd Noor M.I."/>
            <person name="Ong R.C."/>
            <person name="Putra M."/>
            <person name="Sireger I.Z."/>
            <person name="Indrioko S."/>
            <person name="Kosugi Y."/>
            <person name="Izuno A."/>
            <person name="Isagi Y."/>
            <person name="Lee S.L."/>
            <person name="Shimizu K.K."/>
        </authorList>
    </citation>
    <scope>NUCLEOTIDE SEQUENCE [LARGE SCALE GENOMIC DNA]</scope>
    <source>
        <strain evidence="3">214</strain>
    </source>
</reference>
<feature type="region of interest" description="Disordered" evidence="1">
    <location>
        <begin position="77"/>
        <end position="102"/>
    </location>
</feature>
<evidence type="ECO:0008006" key="5">
    <source>
        <dbReference type="Google" id="ProtNLM"/>
    </source>
</evidence>
<dbReference type="InterPro" id="IPR039316">
    <property type="entry name" value="CLE25/26"/>
</dbReference>
<comment type="caution">
    <text evidence="3">The sequence shown here is derived from an EMBL/GenBank/DDBJ whole genome shotgun (WGS) entry which is preliminary data.</text>
</comment>
<protein>
    <recommendedName>
        <fullName evidence="5">CLAVATA3/ESR (CLE)-related protein 25</fullName>
    </recommendedName>
</protein>
<evidence type="ECO:0000256" key="1">
    <source>
        <dbReference type="SAM" id="MobiDB-lite"/>
    </source>
</evidence>
<evidence type="ECO:0000313" key="3">
    <source>
        <dbReference type="EMBL" id="GKV14409.1"/>
    </source>
</evidence>
<evidence type="ECO:0000313" key="4">
    <source>
        <dbReference type="Proteomes" id="UP001054252"/>
    </source>
</evidence>
<dbReference type="Proteomes" id="UP001054252">
    <property type="component" value="Unassembled WGS sequence"/>
</dbReference>
<feature type="compositionally biased region" description="Polar residues" evidence="1">
    <location>
        <begin position="91"/>
        <end position="102"/>
    </location>
</feature>
<keyword evidence="4" id="KW-1185">Reference proteome</keyword>